<evidence type="ECO:0000313" key="5">
    <source>
        <dbReference type="EMBL" id="CAH3184783.1"/>
    </source>
</evidence>
<sequence length="95" mass="10524">PDINECNVGKHSCDVTSSVCYNTKGSFACACKEGYFKDGEDKCTVSLISIIPFTSTDPRALFSCINNHFRVDSSFCLKTRRSAKPLVDMKINFKA</sequence>
<name>A0ABN8RZQ5_9CNID</name>
<dbReference type="PROSITE" id="PS50026">
    <property type="entry name" value="EGF_3"/>
    <property type="match status" value="1"/>
</dbReference>
<dbReference type="InterPro" id="IPR049883">
    <property type="entry name" value="NOTCH1_EGF-like"/>
</dbReference>
<evidence type="ECO:0000256" key="2">
    <source>
        <dbReference type="ARBA" id="ARBA00023157"/>
    </source>
</evidence>
<dbReference type="SMART" id="SM00179">
    <property type="entry name" value="EGF_CA"/>
    <property type="match status" value="1"/>
</dbReference>
<feature type="non-terminal residue" evidence="5">
    <location>
        <position position="1"/>
    </location>
</feature>
<proteinExistence type="predicted"/>
<organism evidence="5 6">
    <name type="scientific">Porites evermanni</name>
    <dbReference type="NCBI Taxonomy" id="104178"/>
    <lineage>
        <taxon>Eukaryota</taxon>
        <taxon>Metazoa</taxon>
        <taxon>Cnidaria</taxon>
        <taxon>Anthozoa</taxon>
        <taxon>Hexacorallia</taxon>
        <taxon>Scleractinia</taxon>
        <taxon>Fungiina</taxon>
        <taxon>Poritidae</taxon>
        <taxon>Porites</taxon>
    </lineage>
</organism>
<dbReference type="Proteomes" id="UP001159427">
    <property type="component" value="Unassembled WGS sequence"/>
</dbReference>
<dbReference type="InterPro" id="IPR018097">
    <property type="entry name" value="EGF_Ca-bd_CS"/>
</dbReference>
<keyword evidence="2" id="KW-1015">Disulfide bond</keyword>
<accession>A0ABN8RZQ5</accession>
<evidence type="ECO:0000256" key="1">
    <source>
        <dbReference type="ARBA" id="ARBA00022536"/>
    </source>
</evidence>
<keyword evidence="6" id="KW-1185">Reference proteome</keyword>
<dbReference type="PROSITE" id="PS01187">
    <property type="entry name" value="EGF_CA"/>
    <property type="match status" value="1"/>
</dbReference>
<feature type="domain" description="EGF-like" evidence="4">
    <location>
        <begin position="2"/>
        <end position="44"/>
    </location>
</feature>
<dbReference type="PROSITE" id="PS01186">
    <property type="entry name" value="EGF_2"/>
    <property type="match status" value="1"/>
</dbReference>
<dbReference type="InterPro" id="IPR001881">
    <property type="entry name" value="EGF-like_Ca-bd_dom"/>
</dbReference>
<dbReference type="InterPro" id="IPR000152">
    <property type="entry name" value="EGF-type_Asp/Asn_hydroxyl_site"/>
</dbReference>
<comment type="caution">
    <text evidence="5">The sequence shown here is derived from an EMBL/GenBank/DDBJ whole genome shotgun (WGS) entry which is preliminary data.</text>
</comment>
<dbReference type="PROSITE" id="PS00010">
    <property type="entry name" value="ASX_HYDROXYL"/>
    <property type="match status" value="1"/>
</dbReference>
<dbReference type="Pfam" id="PF07645">
    <property type="entry name" value="EGF_CA"/>
    <property type="match status" value="1"/>
</dbReference>
<dbReference type="InterPro" id="IPR000742">
    <property type="entry name" value="EGF"/>
</dbReference>
<protein>
    <recommendedName>
        <fullName evidence="4">EGF-like domain-containing protein</fullName>
    </recommendedName>
</protein>
<dbReference type="SUPFAM" id="SSF57196">
    <property type="entry name" value="EGF/Laminin"/>
    <property type="match status" value="1"/>
</dbReference>
<gene>
    <name evidence="5" type="ORF">PEVE_00015716</name>
</gene>
<evidence type="ECO:0000313" key="6">
    <source>
        <dbReference type="Proteomes" id="UP001159427"/>
    </source>
</evidence>
<dbReference type="EMBL" id="CALNXI010002215">
    <property type="protein sequence ID" value="CAH3184783.1"/>
    <property type="molecule type" value="Genomic_DNA"/>
</dbReference>
<keyword evidence="1 3" id="KW-0245">EGF-like domain</keyword>
<evidence type="ECO:0000256" key="3">
    <source>
        <dbReference type="PROSITE-ProRule" id="PRU00076"/>
    </source>
</evidence>
<reference evidence="5 6" key="1">
    <citation type="submission" date="2022-05" db="EMBL/GenBank/DDBJ databases">
        <authorList>
            <consortium name="Genoscope - CEA"/>
            <person name="William W."/>
        </authorList>
    </citation>
    <scope>NUCLEOTIDE SEQUENCE [LARGE SCALE GENOMIC DNA]</scope>
</reference>
<comment type="caution">
    <text evidence="3">Lacks conserved residue(s) required for the propagation of feature annotation.</text>
</comment>
<evidence type="ECO:0000259" key="4">
    <source>
        <dbReference type="PROSITE" id="PS50026"/>
    </source>
</evidence>
<dbReference type="Gene3D" id="2.10.25.10">
    <property type="entry name" value="Laminin"/>
    <property type="match status" value="1"/>
</dbReference>